<dbReference type="PANTHER" id="PTHR43814:SF1">
    <property type="entry name" value="ARGININOSUCCINATE LYASE"/>
    <property type="match status" value="1"/>
</dbReference>
<reference evidence="9 10" key="1">
    <citation type="journal article" date="2013" name="Genome Announc.">
        <title>Draft Genome Sequence of the Cellulolytic, Mesophilic, Anaerobic Bacterium Clostridium termitidis Strain CT1112 (DSM 5398).</title>
        <authorList>
            <person name="Lal S."/>
            <person name="Ramachandran U."/>
            <person name="Zhang X."/>
            <person name="Munir R."/>
            <person name="Sparling R."/>
            <person name="Levin D.B."/>
        </authorList>
    </citation>
    <scope>NUCLEOTIDE SEQUENCE [LARGE SCALE GENOMIC DNA]</scope>
    <source>
        <strain evidence="9 10">CT1112</strain>
    </source>
</reference>
<dbReference type="AlphaFoldDB" id="S0FTF0"/>
<dbReference type="RefSeq" id="WP_004625155.1">
    <property type="nucleotide sequence ID" value="NZ_AORV01000027.1"/>
</dbReference>
<dbReference type="Pfam" id="PF00206">
    <property type="entry name" value="Lyase_1"/>
    <property type="match status" value="1"/>
</dbReference>
<keyword evidence="3 5" id="KW-0055">Arginine biosynthesis</keyword>
<dbReference type="STRING" id="1195236.CTER_1641"/>
<evidence type="ECO:0000256" key="1">
    <source>
        <dbReference type="ARBA" id="ARBA00004941"/>
    </source>
</evidence>
<accession>S0FTF0</accession>
<keyword evidence="5" id="KW-0028">Amino-acid biosynthesis</keyword>
<dbReference type="SUPFAM" id="SSF48557">
    <property type="entry name" value="L-aspartase-like"/>
    <property type="match status" value="1"/>
</dbReference>
<dbReference type="InterPro" id="IPR024083">
    <property type="entry name" value="Fumarase/histidase_N"/>
</dbReference>
<comment type="pathway">
    <text evidence="1 5">Amino-acid biosynthesis; L-arginine biosynthesis; L-arginine from L-ornithine and carbamoyl phosphate: step 3/3.</text>
</comment>
<dbReference type="Proteomes" id="UP000014155">
    <property type="component" value="Unassembled WGS sequence"/>
</dbReference>
<keyword evidence="5" id="KW-0963">Cytoplasm</keyword>
<evidence type="ECO:0000259" key="7">
    <source>
        <dbReference type="Pfam" id="PF00206"/>
    </source>
</evidence>
<evidence type="ECO:0000256" key="5">
    <source>
        <dbReference type="HAMAP-Rule" id="MF_00006"/>
    </source>
</evidence>
<dbReference type="NCBIfam" id="TIGR00838">
    <property type="entry name" value="argH"/>
    <property type="match status" value="1"/>
</dbReference>
<keyword evidence="6" id="KW-0175">Coiled coil</keyword>
<dbReference type="Gene3D" id="1.10.275.10">
    <property type="entry name" value="Fumarase/aspartase (N-terminal domain)"/>
    <property type="match status" value="1"/>
</dbReference>
<dbReference type="GO" id="GO:0005829">
    <property type="term" value="C:cytosol"/>
    <property type="evidence" value="ECO:0007669"/>
    <property type="project" value="TreeGrafter"/>
</dbReference>
<dbReference type="eggNOG" id="COG0165">
    <property type="taxonomic scope" value="Bacteria"/>
</dbReference>
<dbReference type="GO" id="GO:0042450">
    <property type="term" value="P:L-arginine biosynthetic process via ornithine"/>
    <property type="evidence" value="ECO:0007669"/>
    <property type="project" value="UniProtKB-UniRule"/>
</dbReference>
<dbReference type="InterPro" id="IPR000362">
    <property type="entry name" value="Fumarate_lyase_fam"/>
</dbReference>
<dbReference type="InterPro" id="IPR009049">
    <property type="entry name" value="Argininosuccinate_lyase"/>
</dbReference>
<dbReference type="HAMAP" id="MF_00006">
    <property type="entry name" value="Arg_succ_lyase"/>
    <property type="match status" value="1"/>
</dbReference>
<dbReference type="Pfam" id="PF14698">
    <property type="entry name" value="ASL_C2"/>
    <property type="match status" value="1"/>
</dbReference>
<keyword evidence="4 5" id="KW-0456">Lyase</keyword>
<evidence type="ECO:0000256" key="4">
    <source>
        <dbReference type="ARBA" id="ARBA00023239"/>
    </source>
</evidence>
<name>S0FTF0_RUMCE</name>
<dbReference type="EMBL" id="AORV01000027">
    <property type="protein sequence ID" value="EMS72444.1"/>
    <property type="molecule type" value="Genomic_DNA"/>
</dbReference>
<comment type="similarity">
    <text evidence="5">Belongs to the lyase 1 family. Argininosuccinate lyase subfamily.</text>
</comment>
<dbReference type="PRINTS" id="PR00145">
    <property type="entry name" value="ARGSUCLYASE"/>
</dbReference>
<comment type="caution">
    <text evidence="9">The sequence shown here is derived from an EMBL/GenBank/DDBJ whole genome shotgun (WGS) entry which is preliminary data.</text>
</comment>
<dbReference type="InterPro" id="IPR029419">
    <property type="entry name" value="Arg_succ_lyase_C"/>
</dbReference>
<sequence length="507" mass="57380">MYTKEYVEQMDGRNFPGKTFQECVLAPIFDTQKNYYAGPFIEISKAHAVMLYEQKIITLQEAKDILAGLRQIEAIDMNDRTYDPSYEDMFFMIEHELESLVGRDTAGRLHIARSRNDIDICEFRMVLRQKVLEVMEALNIFRQVLLSLAGENINTVMPAYTHTQPAQPSTLAHYILAFQDSLERDFTRFVQVVKTINHSPLGAAAITTTGFPINRQRTGELLGFDGLVENSYDSIAGCDYLTECAAVLAIMNTSLSRFMKDTLDFCTKEFNVFYLSDPYVQTSSIMPQKRNPSSLEQTRPAISKAIAEAKSIFDILHNTPFGDIVDTEEQLQPHLYDSIKYTIRALKMLSSVFATLKVNKDILLQRAHEGFITATELADVLVRDKGLSFRHSHKITSTIVKHMVKNGQKAQDITPQIISDISREILGRSIDLEPAEIEKALDPVNFINVRSVTGGPAPAETERMLTNRGEALERDQSLLKQYIEKLKDAERLLNEAMENIICCEPLA</sequence>
<evidence type="ECO:0000259" key="8">
    <source>
        <dbReference type="Pfam" id="PF14698"/>
    </source>
</evidence>
<dbReference type="PATRIC" id="fig|1195236.3.peg.1969"/>
<comment type="catalytic activity">
    <reaction evidence="5">
        <text>2-(N(omega)-L-arginino)succinate = fumarate + L-arginine</text>
        <dbReference type="Rhea" id="RHEA:24020"/>
        <dbReference type="ChEBI" id="CHEBI:29806"/>
        <dbReference type="ChEBI" id="CHEBI:32682"/>
        <dbReference type="ChEBI" id="CHEBI:57472"/>
        <dbReference type="EC" id="4.3.2.1"/>
    </reaction>
</comment>
<gene>
    <name evidence="5" type="primary">argH</name>
    <name evidence="9" type="ORF">CTER_1641</name>
</gene>
<evidence type="ECO:0000313" key="10">
    <source>
        <dbReference type="Proteomes" id="UP000014155"/>
    </source>
</evidence>
<feature type="coiled-coil region" evidence="6">
    <location>
        <begin position="472"/>
        <end position="499"/>
    </location>
</feature>
<feature type="domain" description="Argininosuccinate lyase C-terminal" evidence="8">
    <location>
        <begin position="371"/>
        <end position="448"/>
    </location>
</feature>
<organism evidence="9 10">
    <name type="scientific">Ruminiclostridium cellobioparum subsp. termitidis CT1112</name>
    <dbReference type="NCBI Taxonomy" id="1195236"/>
    <lineage>
        <taxon>Bacteria</taxon>
        <taxon>Bacillati</taxon>
        <taxon>Bacillota</taxon>
        <taxon>Clostridia</taxon>
        <taxon>Eubacteriales</taxon>
        <taxon>Oscillospiraceae</taxon>
        <taxon>Ruminiclostridium</taxon>
    </lineage>
</organism>
<dbReference type="EC" id="4.3.2.1" evidence="2 5"/>
<dbReference type="PRINTS" id="PR00149">
    <property type="entry name" value="FUMRATELYASE"/>
</dbReference>
<protein>
    <recommendedName>
        <fullName evidence="2 5">Argininosuccinate lyase</fullName>
        <shortName evidence="5">ASAL</shortName>
        <ecNumber evidence="2 5">4.3.2.1</ecNumber>
    </recommendedName>
    <alternativeName>
        <fullName evidence="5">Arginosuccinase</fullName>
    </alternativeName>
</protein>
<dbReference type="Gene3D" id="1.20.200.10">
    <property type="entry name" value="Fumarase/aspartase (Central domain)"/>
    <property type="match status" value="1"/>
</dbReference>
<keyword evidence="10" id="KW-1185">Reference proteome</keyword>
<evidence type="ECO:0000256" key="3">
    <source>
        <dbReference type="ARBA" id="ARBA00022571"/>
    </source>
</evidence>
<evidence type="ECO:0000256" key="6">
    <source>
        <dbReference type="SAM" id="Coils"/>
    </source>
</evidence>
<dbReference type="CDD" id="cd01359">
    <property type="entry name" value="Argininosuccinate_lyase"/>
    <property type="match status" value="1"/>
</dbReference>
<dbReference type="Gene3D" id="1.10.40.30">
    <property type="entry name" value="Fumarase/aspartase (C-terminal domain)"/>
    <property type="match status" value="1"/>
</dbReference>
<dbReference type="PANTHER" id="PTHR43814">
    <property type="entry name" value="ARGININOSUCCINATE LYASE"/>
    <property type="match status" value="1"/>
</dbReference>
<evidence type="ECO:0000256" key="2">
    <source>
        <dbReference type="ARBA" id="ARBA00012338"/>
    </source>
</evidence>
<dbReference type="UniPathway" id="UPA00068">
    <property type="reaction ID" value="UER00114"/>
</dbReference>
<evidence type="ECO:0000313" key="9">
    <source>
        <dbReference type="EMBL" id="EMS72444.1"/>
    </source>
</evidence>
<dbReference type="GO" id="GO:0004056">
    <property type="term" value="F:argininosuccinate lyase activity"/>
    <property type="evidence" value="ECO:0007669"/>
    <property type="project" value="UniProtKB-UniRule"/>
</dbReference>
<dbReference type="InterPro" id="IPR008948">
    <property type="entry name" value="L-Aspartase-like"/>
</dbReference>
<dbReference type="InterPro" id="IPR022761">
    <property type="entry name" value="Fumarate_lyase_N"/>
</dbReference>
<feature type="domain" description="Fumarate lyase N-terminal" evidence="7">
    <location>
        <begin position="52"/>
        <end position="300"/>
    </location>
</feature>
<proteinExistence type="inferred from homology"/>
<comment type="subcellular location">
    <subcellularLocation>
        <location evidence="5">Cytoplasm</location>
    </subcellularLocation>
</comment>